<dbReference type="KEGG" id="sgrg:L0C25_17495"/>
<dbReference type="InterPro" id="IPR011701">
    <property type="entry name" value="MFS"/>
</dbReference>
<feature type="transmembrane region" description="Helical" evidence="7">
    <location>
        <begin position="169"/>
        <end position="188"/>
    </location>
</feature>
<dbReference type="InterPro" id="IPR036259">
    <property type="entry name" value="MFS_trans_sf"/>
</dbReference>
<feature type="transmembrane region" description="Helical" evidence="7">
    <location>
        <begin position="52"/>
        <end position="72"/>
    </location>
</feature>
<dbReference type="RefSeq" id="WP_271632991.1">
    <property type="nucleotide sequence ID" value="NZ_CP094970.1"/>
</dbReference>
<proteinExistence type="predicted"/>
<feature type="transmembrane region" description="Helical" evidence="7">
    <location>
        <begin position="333"/>
        <end position="351"/>
    </location>
</feature>
<keyword evidence="5 7" id="KW-1133">Transmembrane helix</keyword>
<dbReference type="AlphaFoldDB" id="A0AA46YJG6"/>
<feature type="transmembrane region" description="Helical" evidence="7">
    <location>
        <begin position="141"/>
        <end position="163"/>
    </location>
</feature>
<feature type="transmembrane region" description="Helical" evidence="7">
    <location>
        <begin position="230"/>
        <end position="249"/>
    </location>
</feature>
<accession>A0AA46YJG6</accession>
<gene>
    <name evidence="9" type="ORF">L0C25_17495</name>
</gene>
<dbReference type="Pfam" id="PF07690">
    <property type="entry name" value="MFS_1"/>
    <property type="match status" value="1"/>
</dbReference>
<feature type="transmembrane region" description="Helical" evidence="7">
    <location>
        <begin position="269"/>
        <end position="288"/>
    </location>
</feature>
<sequence>MNTRDTRTEEPPNRWSVVVAMGLVIFMATLDMSVVNVALPVIEDEYGVGTEASQWVILGYLLPLIAVTLPSGRYLDRAGTRATMLLSVGGFALSSVAVGLAPSLGLIIGARAAQGAFAGVLFALLPVVVTGAVRPQARGRAMAVAITLGPLGSVAGPVVGGVLVDTWGWPWIFWVNLPVALAVMYVAATRMDADGGLNSPARSLYVETAVVGFAGSAVLLGLTFAADGQLAWLGLTVVAGPALFAWYRIPGSRTTIGALRRTTVAYAHLGLAAAATANAALLFLMPFFTMRVLDMSAAETGLAILAFPAATAVVGPLAGVLTDGWGAARTAAVGSAILVAGLASLVPLSASWSAADIAWRLAVTGAGMGLFFGPNMTQLMAAAPPELVGTVGATSSLVRELGFLLGPTLVTAAWTLAGDGAAGLRVAAVVPAAIGVGAIGAAVLLLRPTRSAQVPEEASQKPMEEIR</sequence>
<evidence type="ECO:0000256" key="1">
    <source>
        <dbReference type="ARBA" id="ARBA00004651"/>
    </source>
</evidence>
<evidence type="ECO:0000256" key="7">
    <source>
        <dbReference type="SAM" id="Phobius"/>
    </source>
</evidence>
<protein>
    <submittedName>
        <fullName evidence="9">MFS transporter</fullName>
    </submittedName>
</protein>
<evidence type="ECO:0000313" key="10">
    <source>
        <dbReference type="Proteomes" id="UP001164390"/>
    </source>
</evidence>
<feature type="transmembrane region" description="Helical" evidence="7">
    <location>
        <begin position="84"/>
        <end position="110"/>
    </location>
</feature>
<dbReference type="PROSITE" id="PS50850">
    <property type="entry name" value="MFS"/>
    <property type="match status" value="1"/>
</dbReference>
<dbReference type="EMBL" id="CP094970">
    <property type="protein sequence ID" value="UYM04317.1"/>
    <property type="molecule type" value="Genomic_DNA"/>
</dbReference>
<keyword evidence="3" id="KW-1003">Cell membrane</keyword>
<name>A0AA46YJG6_9ACTN</name>
<organism evidence="9 10">
    <name type="scientific">Solicola gregarius</name>
    <dbReference type="NCBI Taxonomy" id="2908642"/>
    <lineage>
        <taxon>Bacteria</taxon>
        <taxon>Bacillati</taxon>
        <taxon>Actinomycetota</taxon>
        <taxon>Actinomycetes</taxon>
        <taxon>Propionibacteriales</taxon>
        <taxon>Nocardioidaceae</taxon>
        <taxon>Solicola</taxon>
    </lineage>
</organism>
<feature type="transmembrane region" description="Helical" evidence="7">
    <location>
        <begin position="357"/>
        <end position="376"/>
    </location>
</feature>
<evidence type="ECO:0000256" key="4">
    <source>
        <dbReference type="ARBA" id="ARBA00022692"/>
    </source>
</evidence>
<feature type="transmembrane region" description="Helical" evidence="7">
    <location>
        <begin position="204"/>
        <end position="224"/>
    </location>
</feature>
<dbReference type="SUPFAM" id="SSF103473">
    <property type="entry name" value="MFS general substrate transporter"/>
    <property type="match status" value="1"/>
</dbReference>
<evidence type="ECO:0000313" key="9">
    <source>
        <dbReference type="EMBL" id="UYM04317.1"/>
    </source>
</evidence>
<feature type="transmembrane region" description="Helical" evidence="7">
    <location>
        <begin position="423"/>
        <end position="446"/>
    </location>
</feature>
<feature type="transmembrane region" description="Helical" evidence="7">
    <location>
        <begin position="12"/>
        <end position="32"/>
    </location>
</feature>
<dbReference type="InterPro" id="IPR020846">
    <property type="entry name" value="MFS_dom"/>
</dbReference>
<evidence type="ECO:0000259" key="8">
    <source>
        <dbReference type="PROSITE" id="PS50850"/>
    </source>
</evidence>
<dbReference type="Gene3D" id="1.20.1720.10">
    <property type="entry name" value="Multidrug resistance protein D"/>
    <property type="match status" value="1"/>
</dbReference>
<keyword evidence="2" id="KW-0813">Transport</keyword>
<dbReference type="PANTHER" id="PTHR42718">
    <property type="entry name" value="MAJOR FACILITATOR SUPERFAMILY MULTIDRUG TRANSPORTER MFSC"/>
    <property type="match status" value="1"/>
</dbReference>
<feature type="transmembrane region" description="Helical" evidence="7">
    <location>
        <begin position="116"/>
        <end position="134"/>
    </location>
</feature>
<reference evidence="9" key="1">
    <citation type="submission" date="2022-01" db="EMBL/GenBank/DDBJ databases">
        <title>Nocardioidaceae gen. sp. A5X3R13.</title>
        <authorList>
            <person name="Lopez Marin M.A."/>
            <person name="Uhlik O."/>
        </authorList>
    </citation>
    <scope>NUCLEOTIDE SEQUENCE</scope>
    <source>
        <strain evidence="9">A5X3R13</strain>
    </source>
</reference>
<keyword evidence="10" id="KW-1185">Reference proteome</keyword>
<dbReference type="GO" id="GO:0022857">
    <property type="term" value="F:transmembrane transporter activity"/>
    <property type="evidence" value="ECO:0007669"/>
    <property type="project" value="InterPro"/>
</dbReference>
<dbReference type="Gene3D" id="1.20.1250.20">
    <property type="entry name" value="MFS general substrate transporter like domains"/>
    <property type="match status" value="1"/>
</dbReference>
<evidence type="ECO:0000256" key="2">
    <source>
        <dbReference type="ARBA" id="ARBA00022448"/>
    </source>
</evidence>
<feature type="transmembrane region" description="Helical" evidence="7">
    <location>
        <begin position="397"/>
        <end position="417"/>
    </location>
</feature>
<feature type="domain" description="Major facilitator superfamily (MFS) profile" evidence="8">
    <location>
        <begin position="17"/>
        <end position="450"/>
    </location>
</feature>
<keyword evidence="6 7" id="KW-0472">Membrane</keyword>
<dbReference type="CDD" id="cd17321">
    <property type="entry name" value="MFS_MMR_MDR_like"/>
    <property type="match status" value="1"/>
</dbReference>
<feature type="transmembrane region" description="Helical" evidence="7">
    <location>
        <begin position="300"/>
        <end position="321"/>
    </location>
</feature>
<dbReference type="PANTHER" id="PTHR42718:SF46">
    <property type="entry name" value="BLR6921 PROTEIN"/>
    <property type="match status" value="1"/>
</dbReference>
<evidence type="ECO:0000256" key="5">
    <source>
        <dbReference type="ARBA" id="ARBA00022989"/>
    </source>
</evidence>
<comment type="subcellular location">
    <subcellularLocation>
        <location evidence="1">Cell membrane</location>
        <topology evidence="1">Multi-pass membrane protein</topology>
    </subcellularLocation>
</comment>
<dbReference type="PRINTS" id="PR01036">
    <property type="entry name" value="TCRTETB"/>
</dbReference>
<evidence type="ECO:0000256" key="6">
    <source>
        <dbReference type="ARBA" id="ARBA00023136"/>
    </source>
</evidence>
<keyword evidence="4 7" id="KW-0812">Transmembrane</keyword>
<evidence type="ECO:0000256" key="3">
    <source>
        <dbReference type="ARBA" id="ARBA00022475"/>
    </source>
</evidence>
<dbReference type="GO" id="GO:0005886">
    <property type="term" value="C:plasma membrane"/>
    <property type="evidence" value="ECO:0007669"/>
    <property type="project" value="UniProtKB-SubCell"/>
</dbReference>
<dbReference type="Proteomes" id="UP001164390">
    <property type="component" value="Chromosome"/>
</dbReference>